<dbReference type="EMBL" id="VSSQ01016832">
    <property type="protein sequence ID" value="MPM58563.1"/>
    <property type="molecule type" value="Genomic_DNA"/>
</dbReference>
<reference evidence="1" key="1">
    <citation type="submission" date="2019-08" db="EMBL/GenBank/DDBJ databases">
        <authorList>
            <person name="Kucharzyk K."/>
            <person name="Murdoch R.W."/>
            <person name="Higgins S."/>
            <person name="Loffler F."/>
        </authorList>
    </citation>
    <scope>NUCLEOTIDE SEQUENCE</scope>
</reference>
<comment type="caution">
    <text evidence="1">The sequence shown here is derived from an EMBL/GenBank/DDBJ whole genome shotgun (WGS) entry which is preliminary data.</text>
</comment>
<proteinExistence type="predicted"/>
<protein>
    <submittedName>
        <fullName evidence="1">Uncharacterized protein</fullName>
    </submittedName>
</protein>
<sequence>MLSAHFLHKRHEAVACLAEDALQRDQLFRIGFIQHVEIRFLAFRKFCVVGLGFRRSTLDQLIAFLERFLILFIHEQCHKRETFRRQCFRRFLFDASVLDARVDDVTHQIRQAQFADRLTEQNQQADQYRTGKRF</sequence>
<organism evidence="1">
    <name type="scientific">bioreactor metagenome</name>
    <dbReference type="NCBI Taxonomy" id="1076179"/>
    <lineage>
        <taxon>unclassified sequences</taxon>
        <taxon>metagenomes</taxon>
        <taxon>ecological metagenomes</taxon>
    </lineage>
</organism>
<accession>A0A645B5Z7</accession>
<dbReference type="AlphaFoldDB" id="A0A645B5Z7"/>
<evidence type="ECO:0000313" key="1">
    <source>
        <dbReference type="EMBL" id="MPM58563.1"/>
    </source>
</evidence>
<gene>
    <name evidence="1" type="ORF">SDC9_105394</name>
</gene>
<name>A0A645B5Z7_9ZZZZ</name>